<protein>
    <submittedName>
        <fullName evidence="2">Uncharacterized protein</fullName>
    </submittedName>
</protein>
<accession>A0ABQ4J2N5</accession>
<feature type="region of interest" description="Disordered" evidence="1">
    <location>
        <begin position="12"/>
        <end position="31"/>
    </location>
</feature>
<evidence type="ECO:0000256" key="1">
    <source>
        <dbReference type="SAM" id="MobiDB-lite"/>
    </source>
</evidence>
<sequence length="106" mass="11671">MIATITMFKKDSLRPHSRQAKTPDEHSAHFSEATPTCLDLANNRIHGQADAADVSTESYIDVTAARQWTSTCWTRLMVARTETLHMRICICGAADVTGPDPGLSIR</sequence>
<organism evidence="2 3">
    <name type="scientific">Micromonospora lutea</name>
    <dbReference type="NCBI Taxonomy" id="419825"/>
    <lineage>
        <taxon>Bacteria</taxon>
        <taxon>Bacillati</taxon>
        <taxon>Actinomycetota</taxon>
        <taxon>Actinomycetes</taxon>
        <taxon>Micromonosporales</taxon>
        <taxon>Micromonosporaceae</taxon>
        <taxon>Micromonospora</taxon>
    </lineage>
</organism>
<evidence type="ECO:0000313" key="2">
    <source>
        <dbReference type="EMBL" id="GIJ24260.1"/>
    </source>
</evidence>
<proteinExistence type="predicted"/>
<keyword evidence="3" id="KW-1185">Reference proteome</keyword>
<dbReference type="EMBL" id="BOPB01000031">
    <property type="protein sequence ID" value="GIJ24260.1"/>
    <property type="molecule type" value="Genomic_DNA"/>
</dbReference>
<gene>
    <name evidence="2" type="ORF">Vlu01_48840</name>
</gene>
<name>A0ABQ4J2N5_9ACTN</name>
<evidence type="ECO:0000313" key="3">
    <source>
        <dbReference type="Proteomes" id="UP000643165"/>
    </source>
</evidence>
<reference evidence="2 3" key="1">
    <citation type="submission" date="2021-01" db="EMBL/GenBank/DDBJ databases">
        <title>Whole genome shotgun sequence of Verrucosispora lutea NBRC 106530.</title>
        <authorList>
            <person name="Komaki H."/>
            <person name="Tamura T."/>
        </authorList>
    </citation>
    <scope>NUCLEOTIDE SEQUENCE [LARGE SCALE GENOMIC DNA]</scope>
    <source>
        <strain evidence="2 3">NBRC 106530</strain>
    </source>
</reference>
<dbReference type="Proteomes" id="UP000643165">
    <property type="component" value="Unassembled WGS sequence"/>
</dbReference>
<comment type="caution">
    <text evidence="2">The sequence shown here is derived from an EMBL/GenBank/DDBJ whole genome shotgun (WGS) entry which is preliminary data.</text>
</comment>